<evidence type="ECO:0000313" key="7">
    <source>
        <dbReference type="Proteomes" id="UP000095767"/>
    </source>
</evidence>
<dbReference type="EMBL" id="LWDX02042247">
    <property type="protein sequence ID" value="OEL23530.1"/>
    <property type="molecule type" value="Genomic_DNA"/>
</dbReference>
<sequence>LPPEYQPPIFCKCGRKAPRWISWSELNPGRRNYTCMRRRGQVGSCDFWLWFDFTTTHFLRQLLTDLRHRVWGLTKENAKLRASISEAKGAV</sequence>
<dbReference type="STRING" id="888268.A0A1E5VEH0"/>
<dbReference type="Proteomes" id="UP000095767">
    <property type="component" value="Unassembled WGS sequence"/>
</dbReference>
<gene>
    <name evidence="6" type="ORF">BAE44_0015450</name>
</gene>
<name>A0A1E5VEH0_9POAL</name>
<dbReference type="AlphaFoldDB" id="A0A1E5VEH0"/>
<keyword evidence="7" id="KW-1185">Reference proteome</keyword>
<dbReference type="OrthoDB" id="691490at2759"/>
<keyword evidence="1" id="KW-0479">Metal-binding</keyword>
<reference evidence="6 7" key="1">
    <citation type="submission" date="2016-09" db="EMBL/GenBank/DDBJ databases">
        <title>The draft genome of Dichanthelium oligosanthes: A C3 panicoid grass species.</title>
        <authorList>
            <person name="Studer A.J."/>
            <person name="Schnable J.C."/>
            <person name="Brutnell T.P."/>
        </authorList>
    </citation>
    <scope>NUCLEOTIDE SEQUENCE [LARGE SCALE GENOMIC DNA]</scope>
    <source>
        <strain evidence="7">cv. Kellogg 1175</strain>
        <tissue evidence="6">Leaf</tissue>
    </source>
</reference>
<evidence type="ECO:0000256" key="1">
    <source>
        <dbReference type="ARBA" id="ARBA00022723"/>
    </source>
</evidence>
<evidence type="ECO:0000256" key="4">
    <source>
        <dbReference type="PROSITE-ProRule" id="PRU01343"/>
    </source>
</evidence>
<keyword evidence="3" id="KW-0862">Zinc</keyword>
<dbReference type="PANTHER" id="PTHR33248">
    <property type="entry name" value="ZINC ION-BINDING PROTEIN"/>
    <property type="match status" value="1"/>
</dbReference>
<dbReference type="InterPro" id="IPR010666">
    <property type="entry name" value="Znf_GRF"/>
</dbReference>
<keyword evidence="2 4" id="KW-0863">Zinc-finger</keyword>
<dbReference type="PROSITE" id="PS51999">
    <property type="entry name" value="ZF_GRF"/>
    <property type="match status" value="1"/>
</dbReference>
<accession>A0A1E5VEH0</accession>
<evidence type="ECO:0000259" key="5">
    <source>
        <dbReference type="PROSITE" id="PS51999"/>
    </source>
</evidence>
<evidence type="ECO:0000313" key="6">
    <source>
        <dbReference type="EMBL" id="OEL23530.1"/>
    </source>
</evidence>
<organism evidence="6 7">
    <name type="scientific">Dichanthelium oligosanthes</name>
    <dbReference type="NCBI Taxonomy" id="888268"/>
    <lineage>
        <taxon>Eukaryota</taxon>
        <taxon>Viridiplantae</taxon>
        <taxon>Streptophyta</taxon>
        <taxon>Embryophyta</taxon>
        <taxon>Tracheophyta</taxon>
        <taxon>Spermatophyta</taxon>
        <taxon>Magnoliopsida</taxon>
        <taxon>Liliopsida</taxon>
        <taxon>Poales</taxon>
        <taxon>Poaceae</taxon>
        <taxon>PACMAD clade</taxon>
        <taxon>Panicoideae</taxon>
        <taxon>Panicodae</taxon>
        <taxon>Paniceae</taxon>
        <taxon>Dichantheliinae</taxon>
        <taxon>Dichanthelium</taxon>
    </lineage>
</organism>
<proteinExistence type="predicted"/>
<dbReference type="GO" id="GO:0008270">
    <property type="term" value="F:zinc ion binding"/>
    <property type="evidence" value="ECO:0007669"/>
    <property type="project" value="UniProtKB-KW"/>
</dbReference>
<comment type="caution">
    <text evidence="6">The sequence shown here is derived from an EMBL/GenBank/DDBJ whole genome shotgun (WGS) entry which is preliminary data.</text>
</comment>
<protein>
    <recommendedName>
        <fullName evidence="5">GRF-type domain-containing protein</fullName>
    </recommendedName>
</protein>
<evidence type="ECO:0000256" key="3">
    <source>
        <dbReference type="ARBA" id="ARBA00022833"/>
    </source>
</evidence>
<feature type="non-terminal residue" evidence="6">
    <location>
        <position position="1"/>
    </location>
</feature>
<feature type="domain" description="GRF-type" evidence="5">
    <location>
        <begin position="11"/>
        <end position="54"/>
    </location>
</feature>
<evidence type="ECO:0000256" key="2">
    <source>
        <dbReference type="ARBA" id="ARBA00022771"/>
    </source>
</evidence>